<accession>A0A3S5CPF1</accession>
<dbReference type="GO" id="GO:0016740">
    <property type="term" value="F:transferase activity"/>
    <property type="evidence" value="ECO:0007669"/>
    <property type="project" value="UniProtKB-KW"/>
</dbReference>
<comment type="catalytic activity">
    <reaction evidence="10">
        <text>L-threonyl-[protein] + FAD = FMN-L-threonyl-[protein] + AMP + H(+)</text>
        <dbReference type="Rhea" id="RHEA:36847"/>
        <dbReference type="Rhea" id="RHEA-COMP:11060"/>
        <dbReference type="Rhea" id="RHEA-COMP:11061"/>
        <dbReference type="ChEBI" id="CHEBI:15378"/>
        <dbReference type="ChEBI" id="CHEBI:30013"/>
        <dbReference type="ChEBI" id="CHEBI:57692"/>
        <dbReference type="ChEBI" id="CHEBI:74257"/>
        <dbReference type="ChEBI" id="CHEBI:456215"/>
        <dbReference type="EC" id="2.7.1.180"/>
    </reaction>
</comment>
<sequence length="307" mass="31869">MPRADLLAEASPVGSAAPLGVLTIDAIGVPWRIDTDEPLGDMARDAVIERIAVFDGAWSRFRDDSLVAEIARSAGEWALPPEGPALLALYRCVYELTGGRVSPFVGSALEGLGYGGGPGARLGRSTPDAVAAVPDWDAVARLDGDVLSTSAPVLLDVGAAGKGLLVDLVLGVLGDHGLHDATVDASGDLRVSGRRSERVALEHPFDPRRAIGVVEVVDGALCASATNRRSWGDGLHHVIDGLTGRPVESVVATWAIAPTAVVADAAATALFFSSPAEVRAVTGALGVRMFSDGRSERHRDFPGELFS</sequence>
<dbReference type="AlphaFoldDB" id="A0A3S5CPF1"/>
<evidence type="ECO:0000313" key="12">
    <source>
        <dbReference type="Proteomes" id="UP000288603"/>
    </source>
</evidence>
<evidence type="ECO:0000256" key="6">
    <source>
        <dbReference type="ARBA" id="ARBA00022723"/>
    </source>
</evidence>
<dbReference type="Pfam" id="PF02424">
    <property type="entry name" value="ApbE"/>
    <property type="match status" value="1"/>
</dbReference>
<keyword evidence="7" id="KW-0274">FAD</keyword>
<organism evidence="11 12">
    <name type="scientific">Labedella populi</name>
    <dbReference type="NCBI Taxonomy" id="2498850"/>
    <lineage>
        <taxon>Bacteria</taxon>
        <taxon>Bacillati</taxon>
        <taxon>Actinomycetota</taxon>
        <taxon>Actinomycetes</taxon>
        <taxon>Micrococcales</taxon>
        <taxon>Microbacteriaceae</taxon>
        <taxon>Labedella</taxon>
    </lineage>
</organism>
<dbReference type="SUPFAM" id="SSF143631">
    <property type="entry name" value="ApbE-like"/>
    <property type="match status" value="1"/>
</dbReference>
<evidence type="ECO:0000256" key="1">
    <source>
        <dbReference type="ARBA" id="ARBA00001946"/>
    </source>
</evidence>
<keyword evidence="8" id="KW-0460">Magnesium</keyword>
<gene>
    <name evidence="11" type="ORF">ELQ92_05115</name>
</gene>
<evidence type="ECO:0000256" key="4">
    <source>
        <dbReference type="ARBA" id="ARBA00022630"/>
    </source>
</evidence>
<keyword evidence="5 11" id="KW-0808">Transferase</keyword>
<name>A0A3S5CPF1_9MICO</name>
<dbReference type="GO" id="GO:0046872">
    <property type="term" value="F:metal ion binding"/>
    <property type="evidence" value="ECO:0007669"/>
    <property type="project" value="UniProtKB-KW"/>
</dbReference>
<dbReference type="Gene3D" id="3.10.520.10">
    <property type="entry name" value="ApbE-like domains"/>
    <property type="match status" value="1"/>
</dbReference>
<dbReference type="RefSeq" id="WP_128497849.1">
    <property type="nucleotide sequence ID" value="NZ_RZNC01000001.1"/>
</dbReference>
<comment type="cofactor">
    <cofactor evidence="1">
        <name>Mg(2+)</name>
        <dbReference type="ChEBI" id="CHEBI:18420"/>
    </cofactor>
</comment>
<proteinExistence type="predicted"/>
<evidence type="ECO:0000256" key="8">
    <source>
        <dbReference type="ARBA" id="ARBA00022842"/>
    </source>
</evidence>
<reference evidence="11 12" key="1">
    <citation type="submission" date="2018-12" db="EMBL/GenBank/DDBJ databases">
        <authorList>
            <person name="Li F."/>
        </authorList>
    </citation>
    <scope>NUCLEOTIDE SEQUENCE [LARGE SCALE GENOMIC DNA]</scope>
    <source>
        <strain evidence="11 12">8H24J-4-2</strain>
    </source>
</reference>
<dbReference type="EMBL" id="RZNC01000001">
    <property type="protein sequence ID" value="RWZ68584.1"/>
    <property type="molecule type" value="Genomic_DNA"/>
</dbReference>
<evidence type="ECO:0000313" key="11">
    <source>
        <dbReference type="EMBL" id="RWZ68584.1"/>
    </source>
</evidence>
<keyword evidence="12" id="KW-1185">Reference proteome</keyword>
<evidence type="ECO:0000256" key="5">
    <source>
        <dbReference type="ARBA" id="ARBA00022679"/>
    </source>
</evidence>
<protein>
    <recommendedName>
        <fullName evidence="3">FAD:protein FMN transferase</fullName>
        <ecNumber evidence="2">2.7.1.180</ecNumber>
    </recommendedName>
    <alternativeName>
        <fullName evidence="9">Flavin transferase</fullName>
    </alternativeName>
</protein>
<evidence type="ECO:0000256" key="2">
    <source>
        <dbReference type="ARBA" id="ARBA00011955"/>
    </source>
</evidence>
<evidence type="ECO:0000256" key="9">
    <source>
        <dbReference type="ARBA" id="ARBA00031306"/>
    </source>
</evidence>
<dbReference type="PANTHER" id="PTHR30040">
    <property type="entry name" value="THIAMINE BIOSYNTHESIS LIPOPROTEIN APBE"/>
    <property type="match status" value="1"/>
</dbReference>
<comment type="caution">
    <text evidence="11">The sequence shown here is derived from an EMBL/GenBank/DDBJ whole genome shotgun (WGS) entry which is preliminary data.</text>
</comment>
<keyword evidence="4" id="KW-0285">Flavoprotein</keyword>
<evidence type="ECO:0000256" key="7">
    <source>
        <dbReference type="ARBA" id="ARBA00022827"/>
    </source>
</evidence>
<evidence type="ECO:0000256" key="10">
    <source>
        <dbReference type="ARBA" id="ARBA00048540"/>
    </source>
</evidence>
<evidence type="ECO:0000256" key="3">
    <source>
        <dbReference type="ARBA" id="ARBA00016337"/>
    </source>
</evidence>
<dbReference type="Proteomes" id="UP000288603">
    <property type="component" value="Unassembled WGS sequence"/>
</dbReference>
<dbReference type="EC" id="2.7.1.180" evidence="2"/>
<dbReference type="OrthoDB" id="3728306at2"/>
<dbReference type="InterPro" id="IPR003374">
    <property type="entry name" value="ApbE-like_sf"/>
</dbReference>
<dbReference type="PANTHER" id="PTHR30040:SF2">
    <property type="entry name" value="FAD:PROTEIN FMN TRANSFERASE"/>
    <property type="match status" value="1"/>
</dbReference>
<dbReference type="InterPro" id="IPR024932">
    <property type="entry name" value="ApbE"/>
</dbReference>
<keyword evidence="6" id="KW-0479">Metal-binding</keyword>